<feature type="compositionally biased region" description="Basic and acidic residues" evidence="1">
    <location>
        <begin position="35"/>
        <end position="44"/>
    </location>
</feature>
<evidence type="ECO:0000256" key="1">
    <source>
        <dbReference type="SAM" id="MobiDB-lite"/>
    </source>
</evidence>
<feature type="region of interest" description="Disordered" evidence="1">
    <location>
        <begin position="1"/>
        <end position="59"/>
    </location>
</feature>
<protein>
    <submittedName>
        <fullName evidence="2">Uncharacterized protein</fullName>
    </submittedName>
</protein>
<comment type="caution">
    <text evidence="2">The sequence shown here is derived from an EMBL/GenBank/DDBJ whole genome shotgun (WGS) entry which is preliminary data.</text>
</comment>
<dbReference type="Proteomes" id="UP000315783">
    <property type="component" value="Unassembled WGS sequence"/>
</dbReference>
<feature type="compositionally biased region" description="Basic residues" evidence="1">
    <location>
        <begin position="21"/>
        <end position="34"/>
    </location>
</feature>
<sequence>MGTEARDVTGQSMGRRIPCPRSRRARRLAHRKPRRLGERDDTHTHARHTHMSPLTTAGSRYLERVTLYENSDPPSSGGREAASRERIAKLGRAGPVHICIVQGSRVHQNSNPKKRPEKALFLFCPYDSTVCTGMMS</sequence>
<evidence type="ECO:0000313" key="3">
    <source>
        <dbReference type="Proteomes" id="UP000315783"/>
    </source>
</evidence>
<evidence type="ECO:0000313" key="2">
    <source>
        <dbReference type="EMBL" id="TQV93202.1"/>
    </source>
</evidence>
<dbReference type="AlphaFoldDB" id="A0A545UUR1"/>
<dbReference type="EMBL" id="SPUK01000012">
    <property type="protein sequence ID" value="TQV93202.1"/>
    <property type="molecule type" value="Genomic_DNA"/>
</dbReference>
<organism evidence="2 3">
    <name type="scientific">Cordyceps javanica</name>
    <dbReference type="NCBI Taxonomy" id="43265"/>
    <lineage>
        <taxon>Eukaryota</taxon>
        <taxon>Fungi</taxon>
        <taxon>Dikarya</taxon>
        <taxon>Ascomycota</taxon>
        <taxon>Pezizomycotina</taxon>
        <taxon>Sordariomycetes</taxon>
        <taxon>Hypocreomycetidae</taxon>
        <taxon>Hypocreales</taxon>
        <taxon>Cordycipitaceae</taxon>
        <taxon>Cordyceps</taxon>
    </lineage>
</organism>
<accession>A0A545UUR1</accession>
<name>A0A545UUR1_9HYPO</name>
<proteinExistence type="predicted"/>
<reference evidence="2 3" key="1">
    <citation type="journal article" date="2019" name="Appl. Microbiol. Biotechnol.">
        <title>Genome sequence of Isaria javanica and comparative genome analysis insights into family S53 peptidase evolution in fungal entomopathogens.</title>
        <authorList>
            <person name="Lin R."/>
            <person name="Zhang X."/>
            <person name="Xin B."/>
            <person name="Zou M."/>
            <person name="Gao Y."/>
            <person name="Qin F."/>
            <person name="Hu Q."/>
            <person name="Xie B."/>
            <person name="Cheng X."/>
        </authorList>
    </citation>
    <scope>NUCLEOTIDE SEQUENCE [LARGE SCALE GENOMIC DNA]</scope>
    <source>
        <strain evidence="2 3">IJ1G</strain>
    </source>
</reference>
<keyword evidence="3" id="KW-1185">Reference proteome</keyword>
<gene>
    <name evidence="2" type="ORF">IF1G_07780</name>
</gene>